<keyword evidence="3" id="KW-1185">Reference proteome</keyword>
<organism evidence="2 3">
    <name type="scientific">Ferruginibacter yonginensis</name>
    <dbReference type="NCBI Taxonomy" id="1310416"/>
    <lineage>
        <taxon>Bacteria</taxon>
        <taxon>Pseudomonadati</taxon>
        <taxon>Bacteroidota</taxon>
        <taxon>Chitinophagia</taxon>
        <taxon>Chitinophagales</taxon>
        <taxon>Chitinophagaceae</taxon>
        <taxon>Ferruginibacter</taxon>
    </lineage>
</organism>
<evidence type="ECO:0000256" key="1">
    <source>
        <dbReference type="SAM" id="Phobius"/>
    </source>
</evidence>
<keyword evidence="1" id="KW-1133">Transmembrane helix</keyword>
<evidence type="ECO:0000313" key="3">
    <source>
        <dbReference type="Proteomes" id="UP001595907"/>
    </source>
</evidence>
<dbReference type="RefSeq" id="WP_379705439.1">
    <property type="nucleotide sequence ID" value="NZ_JBHSCZ010000001.1"/>
</dbReference>
<comment type="caution">
    <text evidence="2">The sequence shown here is derived from an EMBL/GenBank/DDBJ whole genome shotgun (WGS) entry which is preliminary data.</text>
</comment>
<name>A0ABV8QQK2_9BACT</name>
<evidence type="ECO:0000313" key="2">
    <source>
        <dbReference type="EMBL" id="MFC4261319.1"/>
    </source>
</evidence>
<feature type="transmembrane region" description="Helical" evidence="1">
    <location>
        <begin position="12"/>
        <end position="31"/>
    </location>
</feature>
<reference evidence="3" key="1">
    <citation type="journal article" date="2019" name="Int. J. Syst. Evol. Microbiol.">
        <title>The Global Catalogue of Microorganisms (GCM) 10K type strain sequencing project: providing services to taxonomists for standard genome sequencing and annotation.</title>
        <authorList>
            <consortium name="The Broad Institute Genomics Platform"/>
            <consortium name="The Broad Institute Genome Sequencing Center for Infectious Disease"/>
            <person name="Wu L."/>
            <person name="Ma J."/>
        </authorList>
    </citation>
    <scope>NUCLEOTIDE SEQUENCE [LARGE SCALE GENOMIC DNA]</scope>
    <source>
        <strain evidence="3">CECT 8289</strain>
    </source>
</reference>
<evidence type="ECO:0008006" key="4">
    <source>
        <dbReference type="Google" id="ProtNLM"/>
    </source>
</evidence>
<protein>
    <recommendedName>
        <fullName evidence="4">DUF998 domain-containing protein</fullName>
    </recommendedName>
</protein>
<gene>
    <name evidence="2" type="ORF">ACFOWM_00385</name>
</gene>
<dbReference type="Proteomes" id="UP001595907">
    <property type="component" value="Unassembled WGS sequence"/>
</dbReference>
<dbReference type="EMBL" id="JBHSCZ010000001">
    <property type="protein sequence ID" value="MFC4261319.1"/>
    <property type="molecule type" value="Genomic_DNA"/>
</dbReference>
<feature type="transmembrane region" description="Helical" evidence="1">
    <location>
        <begin position="96"/>
        <end position="118"/>
    </location>
</feature>
<feature type="transmembrane region" description="Helical" evidence="1">
    <location>
        <begin position="124"/>
        <end position="143"/>
    </location>
</feature>
<proteinExistence type="predicted"/>
<accession>A0ABV8QQK2</accession>
<sequence length="153" mass="17618">MILFPHRYKKIGWLIAVPSFIMGLIIIFTDYESPLLNGTMVSIFPTLSSSGYFSNVSVNFTNTIIGAAFLIGCMLVAFSKEKIEDEFIAKMRLSSLIWAVFINYILLLVGFIIVYDIAFINVMLYNMYTVLIIFIIRFHYLLFKNAHILKYAE</sequence>
<feature type="transmembrane region" description="Helical" evidence="1">
    <location>
        <begin position="51"/>
        <end position="76"/>
    </location>
</feature>
<keyword evidence="1" id="KW-0812">Transmembrane</keyword>
<keyword evidence="1" id="KW-0472">Membrane</keyword>